<reference evidence="2" key="2">
    <citation type="journal article" date="2021" name="Genome Biol. Evol.">
        <title>Developing a high-quality reference genome for a parasitic bivalve with doubly uniparental inheritance (Bivalvia: Unionida).</title>
        <authorList>
            <person name="Smith C.H."/>
        </authorList>
    </citation>
    <scope>NUCLEOTIDE SEQUENCE</scope>
    <source>
        <strain evidence="2">CHS0354</strain>
        <tissue evidence="2">Mantle</tissue>
    </source>
</reference>
<dbReference type="AlphaFoldDB" id="A0AAE0WAZ9"/>
<evidence type="ECO:0000313" key="2">
    <source>
        <dbReference type="EMBL" id="KAK3608653.1"/>
    </source>
</evidence>
<keyword evidence="3" id="KW-1185">Reference proteome</keyword>
<organism evidence="2 3">
    <name type="scientific">Potamilus streckersoni</name>
    <dbReference type="NCBI Taxonomy" id="2493646"/>
    <lineage>
        <taxon>Eukaryota</taxon>
        <taxon>Metazoa</taxon>
        <taxon>Spiralia</taxon>
        <taxon>Lophotrochozoa</taxon>
        <taxon>Mollusca</taxon>
        <taxon>Bivalvia</taxon>
        <taxon>Autobranchia</taxon>
        <taxon>Heteroconchia</taxon>
        <taxon>Palaeoheterodonta</taxon>
        <taxon>Unionida</taxon>
        <taxon>Unionoidea</taxon>
        <taxon>Unionidae</taxon>
        <taxon>Ambleminae</taxon>
        <taxon>Lampsilini</taxon>
        <taxon>Potamilus</taxon>
    </lineage>
</organism>
<name>A0AAE0WAZ9_9BIVA</name>
<dbReference type="EMBL" id="JAEAOA010002356">
    <property type="protein sequence ID" value="KAK3608653.1"/>
    <property type="molecule type" value="Genomic_DNA"/>
</dbReference>
<feature type="compositionally biased region" description="Basic and acidic residues" evidence="1">
    <location>
        <begin position="67"/>
        <end position="80"/>
    </location>
</feature>
<comment type="caution">
    <text evidence="2">The sequence shown here is derived from an EMBL/GenBank/DDBJ whole genome shotgun (WGS) entry which is preliminary data.</text>
</comment>
<proteinExistence type="predicted"/>
<reference evidence="2" key="1">
    <citation type="journal article" date="2021" name="Genome Biol. Evol.">
        <title>A High-Quality Reference Genome for a Parasitic Bivalve with Doubly Uniparental Inheritance (Bivalvia: Unionida).</title>
        <authorList>
            <person name="Smith C.H."/>
        </authorList>
    </citation>
    <scope>NUCLEOTIDE SEQUENCE</scope>
    <source>
        <strain evidence="2">CHS0354</strain>
    </source>
</reference>
<evidence type="ECO:0000256" key="1">
    <source>
        <dbReference type="SAM" id="MobiDB-lite"/>
    </source>
</evidence>
<protein>
    <submittedName>
        <fullName evidence="2">Uncharacterized protein</fullName>
    </submittedName>
</protein>
<dbReference type="Proteomes" id="UP001195483">
    <property type="component" value="Unassembled WGS sequence"/>
</dbReference>
<feature type="region of interest" description="Disordered" evidence="1">
    <location>
        <begin position="54"/>
        <end position="89"/>
    </location>
</feature>
<accession>A0AAE0WAZ9</accession>
<sequence>MATATESIAQGGKINSYFPTELKSTAQGRLLLAFRKPRCQVRLDKLHGRGKAETCGATTMFGGKGPQAKEHPRDKGEGGESTRSTTIGKKIRREIGRKTRFWVTNGSTNYGVDMEDGKKIWGEANSTENGDVLRIPKNITWRKDKF</sequence>
<gene>
    <name evidence="2" type="ORF">CHS0354_042666</name>
</gene>
<reference evidence="2" key="3">
    <citation type="submission" date="2023-05" db="EMBL/GenBank/DDBJ databases">
        <authorList>
            <person name="Smith C.H."/>
        </authorList>
    </citation>
    <scope>NUCLEOTIDE SEQUENCE</scope>
    <source>
        <strain evidence="2">CHS0354</strain>
        <tissue evidence="2">Mantle</tissue>
    </source>
</reference>
<evidence type="ECO:0000313" key="3">
    <source>
        <dbReference type="Proteomes" id="UP001195483"/>
    </source>
</evidence>